<dbReference type="CTD" id="55184"/>
<evidence type="ECO:0000256" key="7">
    <source>
        <dbReference type="ARBA" id="ARBA00023273"/>
    </source>
</evidence>
<evidence type="ECO:0000256" key="6">
    <source>
        <dbReference type="ARBA" id="ARBA00023043"/>
    </source>
</evidence>
<evidence type="ECO:0000256" key="8">
    <source>
        <dbReference type="SAM" id="MobiDB-lite"/>
    </source>
</evidence>
<name>A0A6P7MUM4_BETSP</name>
<keyword evidence="7" id="KW-0966">Cell projection</keyword>
<proteinExistence type="predicted"/>
<feature type="region of interest" description="Disordered" evidence="8">
    <location>
        <begin position="521"/>
        <end position="545"/>
    </location>
</feature>
<sequence>MTAGTVSTPLIIPIIPLLTHRAKNHIDTNTPVSIHSDTLGVRIFYTLDGSNPVPAERGSACSSRKYSEPVLLPAGRVSVRAVAVSSDGRRSSTVTKVFSVDSNDTNVVPNHIQSVCPSGGATGSHERPAGSSLRPPELKSAAKRSPPAAPRFLARGLGPGPGPQPGSSQPALSSTNASRVQYETGFMRCTQCLSLHPADPFARFCAQCGAAVPLLPEQRLPPAEGGQTIQCAFCKTVVPVNAETCLVCEASIHQQLQPQASLTLQEHVVCVCCGSGNPAHVSSCLTCETHLQTVWASDAPPVPSAARRMLSCARCQRLNHSDARFCDWCGSKSRHAARCVLCWRCGSSGPPSACYCAACGVSLQASRSDDLQRPTQKATPSSDPTPSVKASPLTEDQSTQTVGLYFPSATELHRKHQKEQLRQQVTRDRQLTAISPGRGYWRRQLDHVCAHLRSYAQNNPPFRTLLGEPRLGRVVSAVIQEDQYEASLTISFVSAGREGQQVGPECDAADGLGGARLTETLSSVTEKSAESSSIRNDQSTRLTNP</sequence>
<feature type="region of interest" description="Disordered" evidence="8">
    <location>
        <begin position="109"/>
        <end position="176"/>
    </location>
</feature>
<dbReference type="PANTHER" id="PTHR16058">
    <property type="entry name" value="DOUBLE ZINC RIBBON AND ANKYRIN REPEAT-CONTAINING PROTEIN 1"/>
    <property type="match status" value="1"/>
</dbReference>
<keyword evidence="5" id="KW-0862">Zinc</keyword>
<accession>A0A6P7MUM4</accession>
<dbReference type="RefSeq" id="XP_029010023.1">
    <property type="nucleotide sequence ID" value="XM_029154190.3"/>
</dbReference>
<reference evidence="11" key="1">
    <citation type="submission" date="2025-08" db="UniProtKB">
        <authorList>
            <consortium name="RefSeq"/>
        </authorList>
    </citation>
    <scope>IDENTIFICATION</scope>
</reference>
<dbReference type="InterPro" id="IPR052481">
    <property type="entry name" value="DZAN1"/>
</dbReference>
<dbReference type="KEGG" id="bspl:114857578"/>
<dbReference type="PANTHER" id="PTHR16058:SF4">
    <property type="entry name" value="DOUBLE ZINC RIBBON AND ANKYRIN REPEAT-CONTAINING PROTEIN 1"/>
    <property type="match status" value="1"/>
</dbReference>
<keyword evidence="3" id="KW-0677">Repeat</keyword>
<keyword evidence="4" id="KW-0863">Zinc-finger</keyword>
<keyword evidence="2" id="KW-0479">Metal-binding</keyword>
<dbReference type="Proteomes" id="UP000515150">
    <property type="component" value="Chromosome 1"/>
</dbReference>
<dbReference type="GeneID" id="114857578"/>
<dbReference type="Pfam" id="PF12773">
    <property type="entry name" value="DZR"/>
    <property type="match status" value="1"/>
</dbReference>
<dbReference type="InParanoid" id="A0A6P7MUM4"/>
<feature type="compositionally biased region" description="Polar residues" evidence="8">
    <location>
        <begin position="373"/>
        <end position="385"/>
    </location>
</feature>
<feature type="compositionally biased region" description="Low complexity" evidence="8">
    <location>
        <begin position="165"/>
        <end position="174"/>
    </location>
</feature>
<evidence type="ECO:0000256" key="1">
    <source>
        <dbReference type="ARBA" id="ARBA00004316"/>
    </source>
</evidence>
<evidence type="ECO:0000313" key="10">
    <source>
        <dbReference type="Proteomes" id="UP000515150"/>
    </source>
</evidence>
<dbReference type="GO" id="GO:0042462">
    <property type="term" value="P:eye photoreceptor cell development"/>
    <property type="evidence" value="ECO:0007669"/>
    <property type="project" value="TreeGrafter"/>
</dbReference>
<dbReference type="OrthoDB" id="10033229at2759"/>
<comment type="subcellular location">
    <subcellularLocation>
        <location evidence="1">Cell projection</location>
    </subcellularLocation>
</comment>
<dbReference type="Pfam" id="PF13287">
    <property type="entry name" value="Fn3_assoc"/>
    <property type="match status" value="1"/>
</dbReference>
<feature type="compositionally biased region" description="Low complexity" evidence="8">
    <location>
        <begin position="522"/>
        <end position="533"/>
    </location>
</feature>
<dbReference type="InterPro" id="IPR025874">
    <property type="entry name" value="DZR"/>
</dbReference>
<evidence type="ECO:0000259" key="9">
    <source>
        <dbReference type="Pfam" id="PF12773"/>
    </source>
</evidence>
<evidence type="ECO:0000313" key="11">
    <source>
        <dbReference type="RefSeq" id="XP_029010023.1"/>
    </source>
</evidence>
<feature type="region of interest" description="Disordered" evidence="8">
    <location>
        <begin position="370"/>
        <end position="397"/>
    </location>
</feature>
<dbReference type="GO" id="GO:0008270">
    <property type="term" value="F:zinc ion binding"/>
    <property type="evidence" value="ECO:0007669"/>
    <property type="project" value="UniProtKB-KW"/>
</dbReference>
<gene>
    <name evidence="11" type="primary">dzank1</name>
</gene>
<feature type="domain" description="DZANK-type" evidence="9">
    <location>
        <begin position="270"/>
        <end position="330"/>
    </location>
</feature>
<keyword evidence="10" id="KW-1185">Reference proteome</keyword>
<keyword evidence="6" id="KW-0040">ANK repeat</keyword>
<evidence type="ECO:0000256" key="2">
    <source>
        <dbReference type="ARBA" id="ARBA00022723"/>
    </source>
</evidence>
<organism evidence="10 11">
    <name type="scientific">Betta splendens</name>
    <name type="common">Siamese fighting fish</name>
    <dbReference type="NCBI Taxonomy" id="158456"/>
    <lineage>
        <taxon>Eukaryota</taxon>
        <taxon>Metazoa</taxon>
        <taxon>Chordata</taxon>
        <taxon>Craniata</taxon>
        <taxon>Vertebrata</taxon>
        <taxon>Euteleostomi</taxon>
        <taxon>Actinopterygii</taxon>
        <taxon>Neopterygii</taxon>
        <taxon>Teleostei</taxon>
        <taxon>Neoteleostei</taxon>
        <taxon>Acanthomorphata</taxon>
        <taxon>Anabantaria</taxon>
        <taxon>Anabantiformes</taxon>
        <taxon>Anabantoidei</taxon>
        <taxon>Osphronemidae</taxon>
        <taxon>Betta</taxon>
    </lineage>
</organism>
<protein>
    <submittedName>
        <fullName evidence="11">Double zinc ribbon and ankyrin repeat-containing protein 1 isoform X1</fullName>
    </submittedName>
</protein>
<evidence type="ECO:0000256" key="3">
    <source>
        <dbReference type="ARBA" id="ARBA00022737"/>
    </source>
</evidence>
<dbReference type="AlphaFoldDB" id="A0A6P7MUM4"/>
<evidence type="ECO:0000256" key="5">
    <source>
        <dbReference type="ARBA" id="ARBA00022833"/>
    </source>
</evidence>
<dbReference type="InterPro" id="IPR026876">
    <property type="entry name" value="Fn3_assoc_repeat"/>
</dbReference>
<dbReference type="GO" id="GO:0042995">
    <property type="term" value="C:cell projection"/>
    <property type="evidence" value="ECO:0007669"/>
    <property type="project" value="UniProtKB-SubCell"/>
</dbReference>
<feature type="compositionally biased region" description="Polar residues" evidence="8">
    <location>
        <begin position="534"/>
        <end position="545"/>
    </location>
</feature>
<dbReference type="FunCoup" id="A0A6P7MUM4">
    <property type="interactions" value="512"/>
</dbReference>
<evidence type="ECO:0000256" key="4">
    <source>
        <dbReference type="ARBA" id="ARBA00022771"/>
    </source>
</evidence>